<evidence type="ECO:0000313" key="3">
    <source>
        <dbReference type="Proteomes" id="UP001597545"/>
    </source>
</evidence>
<organism evidence="2 3">
    <name type="scientific">Sphingobacterium suaedae</name>
    <dbReference type="NCBI Taxonomy" id="1686402"/>
    <lineage>
        <taxon>Bacteria</taxon>
        <taxon>Pseudomonadati</taxon>
        <taxon>Bacteroidota</taxon>
        <taxon>Sphingobacteriia</taxon>
        <taxon>Sphingobacteriales</taxon>
        <taxon>Sphingobacteriaceae</taxon>
        <taxon>Sphingobacterium</taxon>
    </lineage>
</organism>
<feature type="signal peptide" evidence="1">
    <location>
        <begin position="1"/>
        <end position="19"/>
    </location>
</feature>
<dbReference type="InterPro" id="IPR032627">
    <property type="entry name" value="DUF4876"/>
</dbReference>
<comment type="caution">
    <text evidence="2">The sequence shown here is derived from an EMBL/GenBank/DDBJ whole genome shotgun (WGS) entry which is preliminary data.</text>
</comment>
<evidence type="ECO:0000256" key="1">
    <source>
        <dbReference type="SAM" id="SignalP"/>
    </source>
</evidence>
<evidence type="ECO:0000313" key="2">
    <source>
        <dbReference type="EMBL" id="MFD2549874.1"/>
    </source>
</evidence>
<gene>
    <name evidence="2" type="ORF">ACFSR5_19675</name>
</gene>
<keyword evidence="1" id="KW-0732">Signal</keyword>
<feature type="chain" id="PRO_5047344938" evidence="1">
    <location>
        <begin position="20"/>
        <end position="400"/>
    </location>
</feature>
<name>A0ABW5KMJ4_9SPHI</name>
<dbReference type="RefSeq" id="WP_380906229.1">
    <property type="nucleotide sequence ID" value="NZ_JBHUEG010000018.1"/>
</dbReference>
<dbReference type="PROSITE" id="PS51257">
    <property type="entry name" value="PROKAR_LIPOPROTEIN"/>
    <property type="match status" value="1"/>
</dbReference>
<dbReference type="Pfam" id="PF16215">
    <property type="entry name" value="DUF4876"/>
    <property type="match status" value="1"/>
</dbReference>
<protein>
    <submittedName>
        <fullName evidence="2">DUF4876 domain-containing protein</fullName>
    </submittedName>
</protein>
<accession>A0ABW5KMJ4</accession>
<keyword evidence="3" id="KW-1185">Reference proteome</keyword>
<dbReference type="EMBL" id="JBHULR010000021">
    <property type="protein sequence ID" value="MFD2549874.1"/>
    <property type="molecule type" value="Genomic_DNA"/>
</dbReference>
<proteinExistence type="predicted"/>
<dbReference type="Proteomes" id="UP001597545">
    <property type="component" value="Unassembled WGS sequence"/>
</dbReference>
<reference evidence="3" key="1">
    <citation type="journal article" date="2019" name="Int. J. Syst. Evol. Microbiol.">
        <title>The Global Catalogue of Microorganisms (GCM) 10K type strain sequencing project: providing services to taxonomists for standard genome sequencing and annotation.</title>
        <authorList>
            <consortium name="The Broad Institute Genomics Platform"/>
            <consortium name="The Broad Institute Genome Sequencing Center for Infectious Disease"/>
            <person name="Wu L."/>
            <person name="Ma J."/>
        </authorList>
    </citation>
    <scope>NUCLEOTIDE SEQUENCE [LARGE SCALE GENOMIC DNA]</scope>
    <source>
        <strain evidence="3">KCTC 42662</strain>
    </source>
</reference>
<sequence length="400" mass="44266">MKTLILRLCFCLMPIWMLASCTKDEFSEPKASVGTTLNHPNVEGDYSVKSLQITWKEINSGNEINVSPQPVEATNLTSELPYGTYIATVQGEVEIDDAGQKKTYAIKGYLDNIVITNATAAVTLDLFLSDPSAKFVFKEIFFTGTLTPEQKKYNGDKYFILQNNSTDTLFADGLIIAQSSFLTTTKRVYTPDVMSEAFTTDEIIMLPGSGNEHPVYPGQQLIIANNAIDHTAYNTNSLDLRNADFEIELISTINVDNPAVPNTISLAGNLLMHDRGYTSYVLARLPEGMTSAQFLEQTAYTYSYIGGTGREMFFDAYKIPNEFVMDAVNLSVAESFEWLVTAPTLDMSWTYCGKVSSDANRYGKSVTRKTLSTSNQGLVFLQDTNNSAEDFQAETVPSLK</sequence>